<dbReference type="RefSeq" id="XP_024589711.1">
    <property type="nucleotide sequence ID" value="XM_024733943.1"/>
</dbReference>
<organism evidence="2 5">
    <name type="scientific">Neophocaena asiaeorientalis asiaeorientalis</name>
    <name type="common">Yangtze finless porpoise</name>
    <name type="synonym">Neophocaena phocaenoides subsp. asiaeorientalis</name>
    <dbReference type="NCBI Taxonomy" id="1706337"/>
    <lineage>
        <taxon>Eukaryota</taxon>
        <taxon>Metazoa</taxon>
        <taxon>Chordata</taxon>
        <taxon>Craniata</taxon>
        <taxon>Vertebrata</taxon>
        <taxon>Euteleostomi</taxon>
        <taxon>Mammalia</taxon>
        <taxon>Eutheria</taxon>
        <taxon>Laurasiatheria</taxon>
        <taxon>Artiodactyla</taxon>
        <taxon>Whippomorpha</taxon>
        <taxon>Cetacea</taxon>
        <taxon>Odontoceti</taxon>
        <taxon>Phocoenidae</taxon>
        <taxon>Neophocaena</taxon>
    </lineage>
</organism>
<evidence type="ECO:0000313" key="8">
    <source>
        <dbReference type="RefSeq" id="XP_024589716.1"/>
    </source>
</evidence>
<dbReference type="GO" id="GO:0008608">
    <property type="term" value="P:attachment of spindle microtubules to kinetochore"/>
    <property type="evidence" value="ECO:0007669"/>
    <property type="project" value="InterPro"/>
</dbReference>
<dbReference type="RefSeq" id="XP_024589713.1">
    <property type="nucleotide sequence ID" value="XM_024733945.1"/>
</dbReference>
<dbReference type="PANTHER" id="PTHR23060:SF2">
    <property type="entry name" value="RHO GTPASE ACTIVATING PROTEIN 33, OPPOSITE STRAND"/>
    <property type="match status" value="1"/>
</dbReference>
<dbReference type="GO" id="GO:0000776">
    <property type="term" value="C:kinetochore"/>
    <property type="evidence" value="ECO:0007669"/>
    <property type="project" value="TreeGrafter"/>
</dbReference>
<dbReference type="GO" id="GO:0030496">
    <property type="term" value="C:midbody"/>
    <property type="evidence" value="ECO:0007669"/>
    <property type="project" value="TreeGrafter"/>
</dbReference>
<feature type="compositionally biased region" description="Low complexity" evidence="1">
    <location>
        <begin position="185"/>
        <end position="201"/>
    </location>
</feature>
<dbReference type="GO" id="GO:0007140">
    <property type="term" value="P:male meiotic nuclear division"/>
    <property type="evidence" value="ECO:0007669"/>
    <property type="project" value="InterPro"/>
</dbReference>
<keyword evidence="2" id="KW-1185">Reference proteome</keyword>
<dbReference type="RefSeq" id="XP_024589712.1">
    <property type="nucleotide sequence ID" value="XM_024733944.1"/>
</dbReference>
<dbReference type="KEGG" id="nasi:112392281"/>
<evidence type="ECO:0000313" key="5">
    <source>
        <dbReference type="RefSeq" id="XP_024589713.1"/>
    </source>
</evidence>
<gene>
    <name evidence="3 4 5 6 7 8 9 10" type="primary">LOC112392281</name>
</gene>
<evidence type="ECO:0000313" key="6">
    <source>
        <dbReference type="RefSeq" id="XP_024589714.1"/>
    </source>
</evidence>
<evidence type="ECO:0000313" key="10">
    <source>
        <dbReference type="RefSeq" id="XP_024589719.1"/>
    </source>
</evidence>
<dbReference type="GeneID" id="112392281"/>
<dbReference type="RefSeq" id="XP_024589718.1">
    <property type="nucleotide sequence ID" value="XM_024733950.1"/>
</dbReference>
<dbReference type="GO" id="GO:0051306">
    <property type="term" value="P:mitotic sister chromatid separation"/>
    <property type="evidence" value="ECO:0007669"/>
    <property type="project" value="InterPro"/>
</dbReference>
<sequence length="275" mass="29396">MRPGLAKVGSLEHGRTLHQLWLRPRPRQGYPWGGPGPGPGLPPPPELYPWLPLELICGNTPAATSDLYSFCILAQEVFTGQRVTPLPAPVRPPPVRVPQSCFLTRELPWAGREGPELETGESPALDPLVLAPHQALVRAGLGLGPADHWGSLQSTQYLLKKAMAQDSASEVTGHSKVQRGAAWDSGSSSSPSPSLCPGHSPTASVSLDRCLEPRSTGPALYSSLQDSASLLGTQSSEEQFERKFSAKIQALQGPRWHTHRAALLTPSPVSAPPAY</sequence>
<evidence type="ECO:0000256" key="1">
    <source>
        <dbReference type="SAM" id="MobiDB-lite"/>
    </source>
</evidence>
<dbReference type="RefSeq" id="XP_024589719.1">
    <property type="nucleotide sequence ID" value="XM_024733951.1"/>
</dbReference>
<dbReference type="RefSeq" id="XP_024589716.1">
    <property type="nucleotide sequence ID" value="XM_024733948.1"/>
</dbReference>
<dbReference type="RefSeq" id="XP_024589714.1">
    <property type="nucleotide sequence ID" value="XM_024733946.1"/>
</dbReference>
<dbReference type="GO" id="GO:0007094">
    <property type="term" value="P:mitotic spindle assembly checkpoint signaling"/>
    <property type="evidence" value="ECO:0007669"/>
    <property type="project" value="InterPro"/>
</dbReference>
<dbReference type="AlphaFoldDB" id="A0A341AJC8"/>
<dbReference type="PANTHER" id="PTHR23060">
    <property type="entry name" value="TESTIS EXPRESSED GENE 14"/>
    <property type="match status" value="1"/>
</dbReference>
<dbReference type="InterPro" id="IPR039339">
    <property type="entry name" value="Tex14"/>
</dbReference>
<evidence type="ECO:0000313" key="7">
    <source>
        <dbReference type="RefSeq" id="XP_024589715.1"/>
    </source>
</evidence>
<dbReference type="GO" id="GO:0043063">
    <property type="term" value="P:intercellular bridge organization"/>
    <property type="evidence" value="ECO:0007669"/>
    <property type="project" value="InterPro"/>
</dbReference>
<evidence type="ECO:0000313" key="2">
    <source>
        <dbReference type="Proteomes" id="UP000252040"/>
    </source>
</evidence>
<dbReference type="GO" id="GO:0045171">
    <property type="term" value="C:intercellular bridge"/>
    <property type="evidence" value="ECO:0007669"/>
    <property type="project" value="TreeGrafter"/>
</dbReference>
<evidence type="ECO:0000313" key="9">
    <source>
        <dbReference type="RefSeq" id="XP_024589718.1"/>
    </source>
</evidence>
<reference evidence="3 4" key="1">
    <citation type="submission" date="2025-04" db="UniProtKB">
        <authorList>
            <consortium name="RefSeq"/>
        </authorList>
    </citation>
    <scope>IDENTIFICATION</scope>
    <source>
        <tissue evidence="3 4">Meat</tissue>
    </source>
</reference>
<dbReference type="RefSeq" id="XP_024589715.1">
    <property type="nucleotide sequence ID" value="XM_024733947.1"/>
</dbReference>
<feature type="region of interest" description="Disordered" evidence="1">
    <location>
        <begin position="169"/>
        <end position="204"/>
    </location>
</feature>
<evidence type="ECO:0000313" key="3">
    <source>
        <dbReference type="RefSeq" id="XP_024589711.1"/>
    </source>
</evidence>
<dbReference type="Proteomes" id="UP000252040">
    <property type="component" value="Unplaced"/>
</dbReference>
<name>A0A341AJC8_NEOAA</name>
<protein>
    <submittedName>
        <fullName evidence="3 4">Uncharacterized protein LOC112392281 isoform X1</fullName>
    </submittedName>
</protein>
<proteinExistence type="predicted"/>
<accession>A0A341AJC8</accession>
<evidence type="ECO:0000313" key="4">
    <source>
        <dbReference type="RefSeq" id="XP_024589712.1"/>
    </source>
</evidence>